<evidence type="ECO:0000313" key="2">
    <source>
        <dbReference type="Proteomes" id="UP000095558"/>
    </source>
</evidence>
<accession>A0A174D865</accession>
<protein>
    <submittedName>
        <fullName evidence="1">Uncharacterized protein</fullName>
    </submittedName>
</protein>
<evidence type="ECO:0000313" key="1">
    <source>
        <dbReference type="EMBL" id="CUO21744.1"/>
    </source>
</evidence>
<proteinExistence type="predicted"/>
<dbReference type="Proteomes" id="UP000095558">
    <property type="component" value="Unassembled WGS sequence"/>
</dbReference>
<dbReference type="AlphaFoldDB" id="A0A174D865"/>
<dbReference type="EMBL" id="CYZV01000017">
    <property type="protein sequence ID" value="CUO21744.1"/>
    <property type="molecule type" value="Genomic_DNA"/>
</dbReference>
<reference evidence="1 2" key="1">
    <citation type="submission" date="2015-09" db="EMBL/GenBank/DDBJ databases">
        <authorList>
            <consortium name="Pathogen Informatics"/>
        </authorList>
    </citation>
    <scope>NUCLEOTIDE SEQUENCE [LARGE SCALE GENOMIC DNA]</scope>
    <source>
        <strain evidence="1 2">2789STDY5834855</strain>
    </source>
</reference>
<gene>
    <name evidence="1" type="ORF">ERS852470_01741</name>
</gene>
<sequence length="123" mass="14397">MLKRVKNVLEKLKFKFKGSDNTNISFVSNIEIPVDEFSKANTIKKSIPELVPDSKYDDTDYFRNIDLSRAVGAFSPKYYRCNKHTRYLVLRAAYGEDKIPIIKILVRTKKARIRKKLIKRISK</sequence>
<dbReference type="RefSeq" id="WP_055276385.1">
    <property type="nucleotide sequence ID" value="NZ_CYZV01000017.1"/>
</dbReference>
<organism evidence="1 2">
    <name type="scientific">Clostridium disporicum</name>
    <dbReference type="NCBI Taxonomy" id="84024"/>
    <lineage>
        <taxon>Bacteria</taxon>
        <taxon>Bacillati</taxon>
        <taxon>Bacillota</taxon>
        <taxon>Clostridia</taxon>
        <taxon>Eubacteriales</taxon>
        <taxon>Clostridiaceae</taxon>
        <taxon>Clostridium</taxon>
    </lineage>
</organism>
<name>A0A174D865_9CLOT</name>